<dbReference type="PANTHER" id="PTHR42678">
    <property type="entry name" value="AMIDASE"/>
    <property type="match status" value="1"/>
</dbReference>
<dbReference type="OrthoDB" id="566138at2759"/>
<keyword evidence="4" id="KW-1185">Reference proteome</keyword>
<feature type="chain" id="PRO_5016712197" evidence="1">
    <location>
        <begin position="30"/>
        <end position="567"/>
    </location>
</feature>
<dbReference type="Pfam" id="PF01425">
    <property type="entry name" value="Amidase"/>
    <property type="match status" value="1"/>
</dbReference>
<dbReference type="SUPFAM" id="SSF75304">
    <property type="entry name" value="Amidase signature (AS) enzymes"/>
    <property type="match status" value="1"/>
</dbReference>
<dbReference type="Proteomes" id="UP000256964">
    <property type="component" value="Unassembled WGS sequence"/>
</dbReference>
<dbReference type="AlphaFoldDB" id="A0A371DIS1"/>
<name>A0A371DIS1_9APHY</name>
<proteinExistence type="predicted"/>
<evidence type="ECO:0000313" key="4">
    <source>
        <dbReference type="Proteomes" id="UP000256964"/>
    </source>
</evidence>
<sequence>MGAQKGVSGLGWLALVTVTVSLFIQAADADGQVSFQLAEVDRVGSFPDLYEASISELQKGLQNGEFSSVDLVQAYLARIEEVNMKGPALRAVIETNPSALQQAAELDNERRTSGPRGLLHGIPILLKDNIATLHSEGMNTTAGSYALLHSVVPRDAHVAAKLRDAGAVLLGKASMSEWSSARGTFPSGFSARIGQGSSPYVPLGNPCGSSSGSGVATAIGLAAAALGTETDGSIVCPSSFNNLVGVKPTVGLTSRKGVIPISQHQDTVGPMARSVADAAILLSIIAGPDPRDNYTLVQPPAVPNYTKALNASALRGVRLGVPRRFFNYRNSLDEHIIAAFNSSLDTMRALGATIVDPAEFVNHEELVVSTNESIVIDVDLKHGLNKYISELVHVPTGVKDLAGLIAFNEAHADLELVPPYWTSQSQFITSQNSSADQAYYDAIIANRELGGKHGIDATLHKYGLDALLLPTLVSSMPAAIAGYPIVMVPLGFLPPDTPLAPAEPTRISGPNQPFGIAFIGSAWTEFELISYAYAYEQATHTRLKVRAFPEAVPTTQLADVVGGRFHT</sequence>
<dbReference type="EMBL" id="KZ857390">
    <property type="protein sequence ID" value="RDX52416.1"/>
    <property type="molecule type" value="Genomic_DNA"/>
</dbReference>
<dbReference type="InterPro" id="IPR036928">
    <property type="entry name" value="AS_sf"/>
</dbReference>
<evidence type="ECO:0000313" key="3">
    <source>
        <dbReference type="EMBL" id="RDX52416.1"/>
    </source>
</evidence>
<dbReference type="PANTHER" id="PTHR42678:SF34">
    <property type="entry name" value="OS04G0183300 PROTEIN"/>
    <property type="match status" value="1"/>
</dbReference>
<feature type="signal peptide" evidence="1">
    <location>
        <begin position="1"/>
        <end position="29"/>
    </location>
</feature>
<reference evidence="3 4" key="1">
    <citation type="journal article" date="2018" name="Biotechnol. Biofuels">
        <title>Integrative visual omics of the white-rot fungus Polyporus brumalis exposes the biotechnological potential of its oxidative enzymes for delignifying raw plant biomass.</title>
        <authorList>
            <person name="Miyauchi S."/>
            <person name="Rancon A."/>
            <person name="Drula E."/>
            <person name="Hage H."/>
            <person name="Chaduli D."/>
            <person name="Favel A."/>
            <person name="Grisel S."/>
            <person name="Henrissat B."/>
            <person name="Herpoel-Gimbert I."/>
            <person name="Ruiz-Duenas F.J."/>
            <person name="Chevret D."/>
            <person name="Hainaut M."/>
            <person name="Lin J."/>
            <person name="Wang M."/>
            <person name="Pangilinan J."/>
            <person name="Lipzen A."/>
            <person name="Lesage-Meessen L."/>
            <person name="Navarro D."/>
            <person name="Riley R."/>
            <person name="Grigoriev I.V."/>
            <person name="Zhou S."/>
            <person name="Raouche S."/>
            <person name="Rosso M.N."/>
        </authorList>
    </citation>
    <scope>NUCLEOTIDE SEQUENCE [LARGE SCALE GENOMIC DNA]</scope>
    <source>
        <strain evidence="3 4">BRFM 1820</strain>
    </source>
</reference>
<protein>
    <submittedName>
        <fullName evidence="3">Amidase signature enzyme</fullName>
    </submittedName>
</protein>
<evidence type="ECO:0000256" key="1">
    <source>
        <dbReference type="SAM" id="SignalP"/>
    </source>
</evidence>
<dbReference type="STRING" id="139420.A0A371DIS1"/>
<evidence type="ECO:0000259" key="2">
    <source>
        <dbReference type="Pfam" id="PF01425"/>
    </source>
</evidence>
<dbReference type="InterPro" id="IPR023631">
    <property type="entry name" value="Amidase_dom"/>
</dbReference>
<accession>A0A371DIS1</accession>
<feature type="domain" description="Amidase" evidence="2">
    <location>
        <begin position="70"/>
        <end position="528"/>
    </location>
</feature>
<dbReference type="Gene3D" id="3.90.1300.10">
    <property type="entry name" value="Amidase signature (AS) domain"/>
    <property type="match status" value="1"/>
</dbReference>
<keyword evidence="1" id="KW-0732">Signal</keyword>
<gene>
    <name evidence="3" type="ORF">OH76DRAFT_1480550</name>
</gene>
<organism evidence="3 4">
    <name type="scientific">Lentinus brumalis</name>
    <dbReference type="NCBI Taxonomy" id="2498619"/>
    <lineage>
        <taxon>Eukaryota</taxon>
        <taxon>Fungi</taxon>
        <taxon>Dikarya</taxon>
        <taxon>Basidiomycota</taxon>
        <taxon>Agaricomycotina</taxon>
        <taxon>Agaricomycetes</taxon>
        <taxon>Polyporales</taxon>
        <taxon>Polyporaceae</taxon>
        <taxon>Lentinus</taxon>
    </lineage>
</organism>